<evidence type="ECO:0000313" key="2">
    <source>
        <dbReference type="EMBL" id="TNM30669.1"/>
    </source>
</evidence>
<comment type="caution">
    <text evidence="2">The sequence shown here is derived from an EMBL/GenBank/DDBJ whole genome shotgun (WGS) entry which is preliminary data.</text>
</comment>
<dbReference type="PANTHER" id="PTHR47691:SF3">
    <property type="entry name" value="HTH-TYPE TRANSCRIPTIONAL REGULATOR RV0890C-RELATED"/>
    <property type="match status" value="1"/>
</dbReference>
<dbReference type="SUPFAM" id="SSF48452">
    <property type="entry name" value="TPR-like"/>
    <property type="match status" value="2"/>
</dbReference>
<dbReference type="OrthoDB" id="3952776at2"/>
<keyword evidence="3" id="KW-1185">Reference proteome</keyword>
<evidence type="ECO:0000313" key="3">
    <source>
        <dbReference type="Proteomes" id="UP000311713"/>
    </source>
</evidence>
<dbReference type="Proteomes" id="UP000311713">
    <property type="component" value="Unassembled WGS sequence"/>
</dbReference>
<feature type="compositionally biased region" description="Gly residues" evidence="1">
    <location>
        <begin position="1"/>
        <end position="17"/>
    </location>
</feature>
<protein>
    <recommendedName>
        <fullName evidence="4">Tetratricopeptide repeat protein</fullName>
    </recommendedName>
</protein>
<organism evidence="2 3">
    <name type="scientific">Streptomyces sedi</name>
    <dbReference type="NCBI Taxonomy" id="555059"/>
    <lineage>
        <taxon>Bacteria</taxon>
        <taxon>Bacillati</taxon>
        <taxon>Actinomycetota</taxon>
        <taxon>Actinomycetes</taxon>
        <taxon>Kitasatosporales</taxon>
        <taxon>Streptomycetaceae</taxon>
        <taxon>Streptomyces</taxon>
    </lineage>
</organism>
<feature type="compositionally biased region" description="Gly residues" evidence="1">
    <location>
        <begin position="387"/>
        <end position="405"/>
    </location>
</feature>
<name>A0A5C4V6H3_9ACTN</name>
<dbReference type="PANTHER" id="PTHR47691">
    <property type="entry name" value="REGULATOR-RELATED"/>
    <property type="match status" value="1"/>
</dbReference>
<dbReference type="Gene3D" id="1.25.40.10">
    <property type="entry name" value="Tetratricopeptide repeat domain"/>
    <property type="match status" value="1"/>
</dbReference>
<dbReference type="AlphaFoldDB" id="A0A5C4V6H3"/>
<dbReference type="RefSeq" id="WP_139644219.1">
    <property type="nucleotide sequence ID" value="NZ_VDGT01000007.1"/>
</dbReference>
<feature type="region of interest" description="Disordered" evidence="1">
    <location>
        <begin position="1"/>
        <end position="35"/>
    </location>
</feature>
<feature type="region of interest" description="Disordered" evidence="1">
    <location>
        <begin position="748"/>
        <end position="768"/>
    </location>
</feature>
<accession>A0A5C4V6H3</accession>
<sequence length="844" mass="87010">MSGGGMGGDGGEVPDGGGDGDEPLGLKPTVPSSPRWHRWRDLHREGTDLIGAGRLAEAGARLREAEAETRVADVDAEGLLHRARSLANLAGVAEGAGEAAEAERLCGEAIGLCRSLLPDAGETVRTGLAVPQAVRTDAALTLVNTLTARAQAWTLAGRPERVEADLDEAFARAGALAEPPPALLVFSLHGARTGQFMLTGQLEEAEQEALIALDIALAHHPELAAYPCDNLARMALACGNPESAEQFRAIAADPRAFSEELSEEAPHVERFAVGSAETMRAGPTAVVWPLSPRWRRCTLLNAEGVRLALGGRLEEADQLLAAAERATRTVGGGLDTLVCRAGVLLNRVGVAESTGALGPALDLADEAIALLERVVAETPDDDRGDGDQGGGGPGDGDRGGGGGGQLGQLLGARNLRAALLRESGRHGEALAELDRVDAASPSLGAAERPTVEVWARLVRATVAAALGRLAEADAAGRSALALAQERVPALTPRIHVLLADLAGTLGDASTSEERFALAGELFAVLGDAGGEAATLASLGRSAYLAGDWETADVRFARAEALLPGEGHAAQRAACRLGRAAVAVSAGRAAEGLALLDTARAALGTEATPLSRIAFHQVRGGALDALGRFPEADDEVLAARALAEESQGWHVALTLDWWRADAHARWAAALPPEERGPVLERALATAVPAALAAEAARQFFAAGGDRERWVALAAAPALRAALLATRNAGRPALAVALLDHLTATASLSAGAPGGAVPPPGTKAPPDVADVPLPRRGPLTEERLSYTAAAIGLATGGDPAFPAPRLALPPRVRVAPGTPSELEPWMERAERIYGFPVRAPEAVRAW</sequence>
<reference evidence="2 3" key="1">
    <citation type="submission" date="2019-06" db="EMBL/GenBank/DDBJ databases">
        <title>Draft genome of Streptomyces sedi sp. JCM16909.</title>
        <authorList>
            <person name="Klykleung N."/>
            <person name="Tanasupawat S."/>
            <person name="Kudo T."/>
            <person name="Yuki M."/>
            <person name="Ohkuma M."/>
        </authorList>
    </citation>
    <scope>NUCLEOTIDE SEQUENCE [LARGE SCALE GENOMIC DNA]</scope>
    <source>
        <strain evidence="2 3">JCM 16909</strain>
    </source>
</reference>
<dbReference type="InterPro" id="IPR011990">
    <property type="entry name" value="TPR-like_helical_dom_sf"/>
</dbReference>
<evidence type="ECO:0008006" key="4">
    <source>
        <dbReference type="Google" id="ProtNLM"/>
    </source>
</evidence>
<gene>
    <name evidence="2" type="ORF">FH715_11780</name>
</gene>
<feature type="region of interest" description="Disordered" evidence="1">
    <location>
        <begin position="376"/>
        <end position="405"/>
    </location>
</feature>
<proteinExistence type="predicted"/>
<evidence type="ECO:0000256" key="1">
    <source>
        <dbReference type="SAM" id="MobiDB-lite"/>
    </source>
</evidence>
<dbReference type="EMBL" id="VDGT01000007">
    <property type="protein sequence ID" value="TNM30669.1"/>
    <property type="molecule type" value="Genomic_DNA"/>
</dbReference>